<sequence length="96" mass="10547">MTTVYYFDQKRYGGTAAQQDIRDLLDLFDVAAVNRRVLAQAAESEFADYEDAVLHSAARTAGADGLVTRNAADFSAASLSVHTPTELLTILDHRRE</sequence>
<dbReference type="Proteomes" id="UP001155057">
    <property type="component" value="Unassembled WGS sequence"/>
</dbReference>
<protein>
    <recommendedName>
        <fullName evidence="1">PIN domain-containing protein</fullName>
    </recommendedName>
</protein>
<evidence type="ECO:0000313" key="2">
    <source>
        <dbReference type="EMBL" id="MCS3709117.1"/>
    </source>
</evidence>
<dbReference type="AlphaFoldDB" id="A0A9X2Q934"/>
<name>A0A9X2Q934_9BACT</name>
<proteinExistence type="predicted"/>
<dbReference type="InterPro" id="IPR029060">
    <property type="entry name" value="PIN-like_dom_sf"/>
</dbReference>
<accession>A0A9X2Q934</accession>
<organism evidence="2 3">
    <name type="scientific">Salinibacter ruber</name>
    <dbReference type="NCBI Taxonomy" id="146919"/>
    <lineage>
        <taxon>Bacteria</taxon>
        <taxon>Pseudomonadati</taxon>
        <taxon>Rhodothermota</taxon>
        <taxon>Rhodothermia</taxon>
        <taxon>Rhodothermales</taxon>
        <taxon>Salinibacteraceae</taxon>
        <taxon>Salinibacter</taxon>
    </lineage>
</organism>
<dbReference type="InterPro" id="IPR002716">
    <property type="entry name" value="PIN_dom"/>
</dbReference>
<evidence type="ECO:0000313" key="3">
    <source>
        <dbReference type="Proteomes" id="UP001155057"/>
    </source>
</evidence>
<dbReference type="Pfam" id="PF13470">
    <property type="entry name" value="PIN_3"/>
    <property type="match status" value="1"/>
</dbReference>
<comment type="caution">
    <text evidence="2">The sequence shown here is derived from an EMBL/GenBank/DDBJ whole genome shotgun (WGS) entry which is preliminary data.</text>
</comment>
<reference evidence="2" key="1">
    <citation type="submission" date="2022-08" db="EMBL/GenBank/DDBJ databases">
        <title>Genomic Encyclopedia of Type Strains, Phase V (KMG-V): Genome sequencing to study the core and pangenomes of soil and plant-associated prokaryotes.</title>
        <authorList>
            <person name="Whitman W."/>
        </authorList>
    </citation>
    <scope>NUCLEOTIDE SEQUENCE</scope>
    <source>
        <strain evidence="2">SP3049</strain>
    </source>
</reference>
<dbReference type="EMBL" id="JANUAE010000002">
    <property type="protein sequence ID" value="MCS3709117.1"/>
    <property type="molecule type" value="Genomic_DNA"/>
</dbReference>
<gene>
    <name evidence="2" type="ORF">GGP61_000712</name>
</gene>
<feature type="domain" description="PIN" evidence="1">
    <location>
        <begin position="5"/>
        <end position="71"/>
    </location>
</feature>
<evidence type="ECO:0000259" key="1">
    <source>
        <dbReference type="Pfam" id="PF13470"/>
    </source>
</evidence>
<dbReference type="SUPFAM" id="SSF88723">
    <property type="entry name" value="PIN domain-like"/>
    <property type="match status" value="1"/>
</dbReference>